<keyword evidence="2" id="KW-0732">Signal</keyword>
<evidence type="ECO:0008006" key="7">
    <source>
        <dbReference type="Google" id="ProtNLM"/>
    </source>
</evidence>
<dbReference type="VEuPathDB" id="FungiDB:SeMB42_g04381"/>
<feature type="region of interest" description="Disordered" evidence="1">
    <location>
        <begin position="71"/>
        <end position="162"/>
    </location>
</feature>
<proteinExistence type="predicted"/>
<dbReference type="EMBL" id="QEAN01000175">
    <property type="protein sequence ID" value="TPX44290.1"/>
    <property type="molecule type" value="Genomic_DNA"/>
</dbReference>
<gene>
    <name evidence="4" type="ORF">SeLEV6574_g03619</name>
    <name evidence="3" type="ORF">SeMB42_g04381</name>
</gene>
<evidence type="ECO:0000256" key="2">
    <source>
        <dbReference type="SAM" id="SignalP"/>
    </source>
</evidence>
<evidence type="ECO:0000313" key="6">
    <source>
        <dbReference type="Proteomes" id="UP000320475"/>
    </source>
</evidence>
<keyword evidence="5" id="KW-1185">Reference proteome</keyword>
<evidence type="ECO:0000313" key="3">
    <source>
        <dbReference type="EMBL" id="TPX44290.1"/>
    </source>
</evidence>
<reference evidence="5 6" key="1">
    <citation type="journal article" date="2019" name="Sci. Rep.">
        <title>Comparative genomics of chytrid fungi reveal insights into the obligate biotrophic and pathogenic lifestyle of Synchytrium endobioticum.</title>
        <authorList>
            <person name="van de Vossenberg B.T.L.H."/>
            <person name="Warris S."/>
            <person name="Nguyen H.D.T."/>
            <person name="van Gent-Pelzer M.P.E."/>
            <person name="Joly D.L."/>
            <person name="van de Geest H.C."/>
            <person name="Bonants P.J.M."/>
            <person name="Smith D.S."/>
            <person name="Levesque C.A."/>
            <person name="van der Lee T.A.J."/>
        </authorList>
    </citation>
    <scope>NUCLEOTIDE SEQUENCE [LARGE SCALE GENOMIC DNA]</scope>
    <source>
        <strain evidence="4 6">LEV6574</strain>
        <strain evidence="3 5">MB42</strain>
    </source>
</reference>
<feature type="compositionally biased region" description="Low complexity" evidence="1">
    <location>
        <begin position="71"/>
        <end position="92"/>
    </location>
</feature>
<feature type="signal peptide" evidence="2">
    <location>
        <begin position="1"/>
        <end position="24"/>
    </location>
</feature>
<feature type="chain" id="PRO_5036363045" description="Peptidase A1 domain-containing protein" evidence="2">
    <location>
        <begin position="25"/>
        <end position="405"/>
    </location>
</feature>
<comment type="caution">
    <text evidence="3">The sequence shown here is derived from an EMBL/GenBank/DDBJ whole genome shotgun (WGS) entry which is preliminary data.</text>
</comment>
<dbReference type="AlphaFoldDB" id="A0A507CZF5"/>
<feature type="compositionally biased region" description="Low complexity" evidence="1">
    <location>
        <begin position="100"/>
        <end position="150"/>
    </location>
</feature>
<protein>
    <recommendedName>
        <fullName evidence="7">Peptidase A1 domain-containing protein</fullName>
    </recommendedName>
</protein>
<dbReference type="Proteomes" id="UP000317494">
    <property type="component" value="Unassembled WGS sequence"/>
</dbReference>
<accession>A0A507CZF5</accession>
<evidence type="ECO:0000313" key="5">
    <source>
        <dbReference type="Proteomes" id="UP000317494"/>
    </source>
</evidence>
<dbReference type="Proteomes" id="UP000320475">
    <property type="component" value="Unassembled WGS sequence"/>
</dbReference>
<dbReference type="EMBL" id="QEAM01000126">
    <property type="protein sequence ID" value="TPX45828.1"/>
    <property type="molecule type" value="Genomic_DNA"/>
</dbReference>
<organism evidence="3 5">
    <name type="scientific">Synchytrium endobioticum</name>
    <dbReference type="NCBI Taxonomy" id="286115"/>
    <lineage>
        <taxon>Eukaryota</taxon>
        <taxon>Fungi</taxon>
        <taxon>Fungi incertae sedis</taxon>
        <taxon>Chytridiomycota</taxon>
        <taxon>Chytridiomycota incertae sedis</taxon>
        <taxon>Chytridiomycetes</taxon>
        <taxon>Synchytriales</taxon>
        <taxon>Synchytriaceae</taxon>
        <taxon>Synchytrium</taxon>
    </lineage>
</organism>
<evidence type="ECO:0000256" key="1">
    <source>
        <dbReference type="SAM" id="MobiDB-lite"/>
    </source>
</evidence>
<sequence>MRQPTIVISIALALHLVVYNPVEAGGAQDSIAGAVDQLRDVRLEHGHVPNHAEPFASPAPIHASPVLTTTTTKPVKTHAVSPSPKPSVAFSPKPSPVVPSPETSAAPAPTVLPQVIPEAQAPSPAPSPASSLAPSPAPSPQTSRAAATTTFKPQSPPKYPLAPWSDPNSLSCITVRNPNDCAHTLCESDLVSLSTNTKSQNVSAAICNSGSSVARVSGTLASIEAVYFHLYPYNTTNYDIYQAPFSALPSFIGNAMAKSGYFSFNLRLANPFVLELGKWGSTGLTSDVTSAEKVTYPWIHSGKDLQLVDQGVHYDTPLINAECAGELPNTEMATFIFVPSGTPTDDATSGYIIREHDAAILFSYGNFRNNQDFLVFVPPEKFTGEDCDAVWTINRDTGLFGTNDV</sequence>
<evidence type="ECO:0000313" key="4">
    <source>
        <dbReference type="EMBL" id="TPX45828.1"/>
    </source>
</evidence>
<name>A0A507CZF5_9FUNG</name>